<feature type="transmembrane region" description="Helical" evidence="2">
    <location>
        <begin position="40"/>
        <end position="57"/>
    </location>
</feature>
<dbReference type="NCBIfam" id="TIGR02123">
    <property type="entry name" value="TRAP_fused"/>
    <property type="match status" value="1"/>
</dbReference>
<feature type="transmembrane region" description="Helical" evidence="2">
    <location>
        <begin position="433"/>
        <end position="466"/>
    </location>
</feature>
<feature type="transmembrane region" description="Helical" evidence="2">
    <location>
        <begin position="268"/>
        <end position="286"/>
    </location>
</feature>
<feature type="transmembrane region" description="Helical" evidence="2">
    <location>
        <begin position="177"/>
        <end position="198"/>
    </location>
</feature>
<gene>
    <name evidence="4" type="ORF">SAMN03080615_01114</name>
</gene>
<feature type="transmembrane region" description="Helical" evidence="2">
    <location>
        <begin position="393"/>
        <end position="413"/>
    </location>
</feature>
<keyword evidence="1" id="KW-0997">Cell inner membrane</keyword>
<comment type="subcellular location">
    <subcellularLocation>
        <location evidence="1">Cell inner membrane</location>
        <topology evidence="1">Multi-pass membrane protein</topology>
    </subcellularLocation>
</comment>
<organism evidence="4 5">
    <name type="scientific">Amphritea atlantica</name>
    <dbReference type="NCBI Taxonomy" id="355243"/>
    <lineage>
        <taxon>Bacteria</taxon>
        <taxon>Pseudomonadati</taxon>
        <taxon>Pseudomonadota</taxon>
        <taxon>Gammaproteobacteria</taxon>
        <taxon>Oceanospirillales</taxon>
        <taxon>Oceanospirillaceae</taxon>
        <taxon>Amphritea</taxon>
    </lineage>
</organism>
<proteinExistence type="predicted"/>
<comment type="function">
    <text evidence="1">Part of the tripartite ATP-independent periplasmic (TRAP) transport system.</text>
</comment>
<dbReference type="RefSeq" id="WP_091355061.1">
    <property type="nucleotide sequence ID" value="NZ_AP025284.1"/>
</dbReference>
<dbReference type="GO" id="GO:0005886">
    <property type="term" value="C:plasma membrane"/>
    <property type="evidence" value="ECO:0007669"/>
    <property type="project" value="UniProtKB-SubCell"/>
</dbReference>
<feature type="transmembrane region" description="Helical" evidence="2">
    <location>
        <begin position="478"/>
        <end position="503"/>
    </location>
</feature>
<evidence type="ECO:0000256" key="2">
    <source>
        <dbReference type="SAM" id="Phobius"/>
    </source>
</evidence>
<evidence type="ECO:0000259" key="3">
    <source>
        <dbReference type="Pfam" id="PF06808"/>
    </source>
</evidence>
<feature type="transmembrane region" description="Helical" evidence="2">
    <location>
        <begin position="64"/>
        <end position="82"/>
    </location>
</feature>
<feature type="transmembrane region" description="Helical" evidence="2">
    <location>
        <begin position="344"/>
        <end position="373"/>
    </location>
</feature>
<reference evidence="5" key="1">
    <citation type="submission" date="2016-10" db="EMBL/GenBank/DDBJ databases">
        <authorList>
            <person name="Varghese N."/>
            <person name="Submissions S."/>
        </authorList>
    </citation>
    <scope>NUCLEOTIDE SEQUENCE [LARGE SCALE GENOMIC DNA]</scope>
    <source>
        <strain evidence="5">DSM 18887</strain>
    </source>
</reference>
<dbReference type="GO" id="GO:0022857">
    <property type="term" value="F:transmembrane transporter activity"/>
    <property type="evidence" value="ECO:0007669"/>
    <property type="project" value="UniProtKB-UniRule"/>
</dbReference>
<evidence type="ECO:0000313" key="5">
    <source>
        <dbReference type="Proteomes" id="UP000198749"/>
    </source>
</evidence>
<keyword evidence="5" id="KW-1185">Reference proteome</keyword>
<keyword evidence="2" id="KW-0812">Transmembrane</keyword>
<feature type="transmembrane region" description="Helical" evidence="2">
    <location>
        <begin position="292"/>
        <end position="314"/>
    </location>
</feature>
<keyword evidence="1" id="KW-1003">Cell membrane</keyword>
<keyword evidence="2" id="KW-1133">Transmembrane helix</keyword>
<dbReference type="PANTHER" id="PTHR43849">
    <property type="entry name" value="BLL3936 PROTEIN"/>
    <property type="match status" value="1"/>
</dbReference>
<evidence type="ECO:0000313" key="4">
    <source>
        <dbReference type="EMBL" id="SEQ30089.1"/>
    </source>
</evidence>
<feature type="domain" description="TRAP C4-dicarboxylate transport system permease DctM subunit" evidence="3">
    <location>
        <begin position="108"/>
        <end position="534"/>
    </location>
</feature>
<dbReference type="STRING" id="355243.SAMN03080615_01114"/>
<accession>A0A1H9EWT8</accession>
<dbReference type="OrthoDB" id="9759894at2"/>
<feature type="transmembrane region" description="Helical" evidence="2">
    <location>
        <begin position="596"/>
        <end position="614"/>
    </location>
</feature>
<dbReference type="AlphaFoldDB" id="A0A1H9EWT8"/>
<name>A0A1H9EWT8_9GAMM</name>
<feature type="transmembrane region" description="Helical" evidence="2">
    <location>
        <begin position="538"/>
        <end position="562"/>
    </location>
</feature>
<feature type="transmembrane region" description="Helical" evidence="2">
    <location>
        <begin position="515"/>
        <end position="532"/>
    </location>
</feature>
<feature type="transmembrane region" description="Helical" evidence="2">
    <location>
        <begin position="97"/>
        <end position="116"/>
    </location>
</feature>
<feature type="transmembrane region" description="Helical" evidence="2">
    <location>
        <begin position="123"/>
        <end position="141"/>
    </location>
</feature>
<keyword evidence="1" id="KW-0813">Transport</keyword>
<dbReference type="Proteomes" id="UP000198749">
    <property type="component" value="Unassembled WGS sequence"/>
</dbReference>
<dbReference type="PANTHER" id="PTHR43849:SF2">
    <property type="entry name" value="BLL3936 PROTEIN"/>
    <property type="match status" value="1"/>
</dbReference>
<feature type="transmembrane region" description="Helical" evidence="2">
    <location>
        <begin position="12"/>
        <end position="28"/>
    </location>
</feature>
<protein>
    <submittedName>
        <fullName evidence="4">TRAP transporter, 4TM/12TM fusion protein</fullName>
    </submittedName>
</protein>
<dbReference type="InterPro" id="IPR010656">
    <property type="entry name" value="DctM"/>
</dbReference>
<dbReference type="EMBL" id="FOGB01000002">
    <property type="protein sequence ID" value="SEQ30089.1"/>
    <property type="molecule type" value="Genomic_DNA"/>
</dbReference>
<evidence type="ECO:0000256" key="1">
    <source>
        <dbReference type="RuleBase" id="RU369079"/>
    </source>
</evidence>
<dbReference type="Pfam" id="PF06808">
    <property type="entry name" value="DctM"/>
    <property type="match status" value="1"/>
</dbReference>
<sequence>MNSIVTTITSYLKLAICSVFIIFQYWVLFYPESPLAERSFHLTVSILLVFLFIPFSKSSALNRIVNFIFIACAGLVATYYFVELSRLNNRIENVSSIEWYDIAMAIILTVILIEGVRRTVGNILVAVIVLFGMYGLFGHLLPGGISFGEISLEEWSEILIMTTSGILGVTTATSVNFIFYFIVFGVIYSAVGGGQLFIDLAMKLVGKSVGGGAKVAIIGSSLMGTISGSAVANVTSTGVFTIPLMRKTGIKPEMAAAFEAIASTGGQLMPPIMGIAAFVMAELLVIPYGDVALAGIFPALAFYFSLFIFAHLYAKKTSAGTLTDQDLKEVTPILPRIHMLLPPIVLIIGLVLGLSAQVAVLWATLTCLFAPFLTKQTRYKLSDLPKMVTDSGYQAAVIAVPIAAIGIVISVAIQSNLALKFASGLISVGDGSYAISLILVVIGCIIMGMGLPTVAAYIIGAILYVPALKTLGLEPIQAHFFVMYFCVLSMVTPPVSLASFAAAGVAKTDAMKTSFVAFKMCAVAFLIPFAFVSDQALLFQGTVMEIMIAGVGLIFSTIIWAIGLTGYLNKPMNVFERTIMLISGATAMIFSTGSLLWIAAISAGTIYIVFHCVAHKRAQFKALSL</sequence>
<keyword evidence="2" id="KW-0472">Membrane</keyword>
<dbReference type="InterPro" id="IPR011853">
    <property type="entry name" value="TRAP_DctM-Dct_fused"/>
</dbReference>